<feature type="transmembrane region" description="Helical" evidence="1">
    <location>
        <begin position="102"/>
        <end position="121"/>
    </location>
</feature>
<dbReference type="PANTHER" id="PTHR40106">
    <property type="entry name" value="INNER MEMBRANE PROTEIN RCLC"/>
    <property type="match status" value="1"/>
</dbReference>
<dbReference type="EMBL" id="CP072384">
    <property type="protein sequence ID" value="QUC08825.1"/>
    <property type="molecule type" value="Genomic_DNA"/>
</dbReference>
<evidence type="ECO:0000313" key="2">
    <source>
        <dbReference type="EMBL" id="QUC08825.1"/>
    </source>
</evidence>
<gene>
    <name evidence="2" type="ORF">J5A65_03565</name>
</gene>
<organism evidence="2 3">
    <name type="scientific">Arachnia rubra</name>
    <dbReference type="NCBI Taxonomy" id="1547448"/>
    <lineage>
        <taxon>Bacteria</taxon>
        <taxon>Bacillati</taxon>
        <taxon>Actinomycetota</taxon>
        <taxon>Actinomycetes</taxon>
        <taxon>Propionibacteriales</taxon>
        <taxon>Propionibacteriaceae</taxon>
        <taxon>Arachnia</taxon>
    </lineage>
</organism>
<dbReference type="Pfam" id="PF04224">
    <property type="entry name" value="DUF417"/>
    <property type="match status" value="1"/>
</dbReference>
<proteinExistence type="predicted"/>
<dbReference type="PANTHER" id="PTHR40106:SF1">
    <property type="entry name" value="INNER MEMBRANE PROTEIN RCLC"/>
    <property type="match status" value="1"/>
</dbReference>
<dbReference type="RefSeq" id="WP_212325401.1">
    <property type="nucleotide sequence ID" value="NZ_AP024463.1"/>
</dbReference>
<keyword evidence="1" id="KW-0472">Membrane</keyword>
<name>A0ABX7Y6I4_9ACTN</name>
<dbReference type="InterPro" id="IPR007339">
    <property type="entry name" value="RclC-like"/>
</dbReference>
<accession>A0ABX7Y6I4</accession>
<feature type="transmembrane region" description="Helical" evidence="1">
    <location>
        <begin position="29"/>
        <end position="51"/>
    </location>
</feature>
<feature type="transmembrane region" description="Helical" evidence="1">
    <location>
        <begin position="128"/>
        <end position="148"/>
    </location>
</feature>
<reference evidence="2 3" key="1">
    <citation type="submission" date="2021-03" db="EMBL/GenBank/DDBJ databases">
        <title>Human Oral Microbial Genomes.</title>
        <authorList>
            <person name="Johnston C.D."/>
            <person name="Chen T."/>
            <person name="Dewhirst F.E."/>
        </authorList>
    </citation>
    <scope>NUCLEOTIDE SEQUENCE [LARGE SCALE GENOMIC DNA]</scope>
    <source>
        <strain evidence="2 3">DSMZ 100122</strain>
    </source>
</reference>
<keyword evidence="3" id="KW-1185">Reference proteome</keyword>
<keyword evidence="1" id="KW-0812">Transmembrane</keyword>
<sequence>MSDNQSSAKPASSSVLTRLAEAITRLDRFALLMLRLGVAVVFLWIGGLKWFKYEADGIVPFIANSPFMRWMIGDPGNYKSHMNAEGALIEANRSWHEANGTYTVGIFIGVTICLIGVLILAHYLHPTLGMLGAIGVIGFTIVTLSFLVTTPEVWVAAPKDGIADADLGFPYLNGRGRLVIKDCIQLGAGFVLLVDSARAFLKRRQLSAN</sequence>
<evidence type="ECO:0000256" key="1">
    <source>
        <dbReference type="SAM" id="Phobius"/>
    </source>
</evidence>
<protein>
    <submittedName>
        <fullName evidence="2">YkgB family protein</fullName>
    </submittedName>
</protein>
<keyword evidence="1" id="KW-1133">Transmembrane helix</keyword>
<evidence type="ECO:0000313" key="3">
    <source>
        <dbReference type="Proteomes" id="UP000678513"/>
    </source>
</evidence>
<dbReference type="Proteomes" id="UP000678513">
    <property type="component" value="Chromosome"/>
</dbReference>